<proteinExistence type="predicted"/>
<dbReference type="GO" id="GO:0046983">
    <property type="term" value="F:protein dimerization activity"/>
    <property type="evidence" value="ECO:0007669"/>
    <property type="project" value="InterPro"/>
</dbReference>
<dbReference type="InterPro" id="IPR036281">
    <property type="entry name" value="SinR/SinI_dimer_dom_sf"/>
</dbReference>
<dbReference type="SUPFAM" id="SSF47406">
    <property type="entry name" value="SinR repressor dimerisation domain-like"/>
    <property type="match status" value="1"/>
</dbReference>
<reference evidence="2 3" key="1">
    <citation type="submission" date="2019-11" db="EMBL/GenBank/DDBJ databases">
        <authorList>
            <person name="Li X."/>
        </authorList>
    </citation>
    <scope>NUCLEOTIDE SEQUENCE [LARGE SCALE GENOMIC DNA]</scope>
    <source>
        <strain evidence="2 3">L9</strain>
    </source>
</reference>
<feature type="domain" description="Sin" evidence="1">
    <location>
        <begin position="2"/>
        <end position="40"/>
    </location>
</feature>
<comment type="caution">
    <text evidence="2">The sequence shown here is derived from an EMBL/GenBank/DDBJ whole genome shotgun (WGS) entry which is preliminary data.</text>
</comment>
<protein>
    <submittedName>
        <fullName evidence="2">DNA-binding anti-repressor SinI</fullName>
    </submittedName>
</protein>
<dbReference type="InterPro" id="IPR010981">
    <property type="entry name" value="SinR/SinI_dimer_dom"/>
</dbReference>
<gene>
    <name evidence="2" type="primary">sinI</name>
    <name evidence="2" type="ORF">GMD78_11450</name>
</gene>
<dbReference type="GO" id="GO:0003677">
    <property type="term" value="F:DNA binding"/>
    <property type="evidence" value="ECO:0007669"/>
    <property type="project" value="UniProtKB-KW"/>
</dbReference>
<dbReference type="Proteomes" id="UP000469125">
    <property type="component" value="Unassembled WGS sequence"/>
</dbReference>
<keyword evidence="3" id="KW-1185">Reference proteome</keyword>
<evidence type="ECO:0000259" key="1">
    <source>
        <dbReference type="PROSITE" id="PS51500"/>
    </source>
</evidence>
<dbReference type="PROSITE" id="PS51500">
    <property type="entry name" value="SIN"/>
    <property type="match status" value="1"/>
</dbReference>
<sequence>MIGLSGKSEQLDEEWLILIMEAKKMGLNPNEIREFLNNPNTYSEVLSINL</sequence>
<accession>A0A6N8FML5</accession>
<keyword evidence="2" id="KW-0238">DNA-binding</keyword>
<dbReference type="GO" id="GO:0006355">
    <property type="term" value="P:regulation of DNA-templated transcription"/>
    <property type="evidence" value="ECO:0007669"/>
    <property type="project" value="InterPro"/>
</dbReference>
<dbReference type="EMBL" id="WOCA01000008">
    <property type="protein sequence ID" value="MUK88989.1"/>
    <property type="molecule type" value="Genomic_DNA"/>
</dbReference>
<evidence type="ECO:0000313" key="2">
    <source>
        <dbReference type="EMBL" id="MUK88989.1"/>
    </source>
</evidence>
<name>A0A6N8FML5_9BACI</name>
<dbReference type="AlphaFoldDB" id="A0A6N8FML5"/>
<organism evidence="2 3">
    <name type="scientific">Ornithinibacillus caprae</name>
    <dbReference type="NCBI Taxonomy" id="2678566"/>
    <lineage>
        <taxon>Bacteria</taxon>
        <taxon>Bacillati</taxon>
        <taxon>Bacillota</taxon>
        <taxon>Bacilli</taxon>
        <taxon>Bacillales</taxon>
        <taxon>Bacillaceae</taxon>
        <taxon>Ornithinibacillus</taxon>
    </lineage>
</organism>
<dbReference type="Pfam" id="PF08671">
    <property type="entry name" value="SinI"/>
    <property type="match status" value="1"/>
</dbReference>
<evidence type="ECO:0000313" key="3">
    <source>
        <dbReference type="Proteomes" id="UP000469125"/>
    </source>
</evidence>